<evidence type="ECO:0000256" key="6">
    <source>
        <dbReference type="ARBA" id="ARBA00022840"/>
    </source>
</evidence>
<keyword evidence="7 10" id="KW-0727">SH2 domain</keyword>
<comment type="caution">
    <text evidence="15">The sequence shown here is derived from an EMBL/GenBank/DDBJ whole genome shotgun (WGS) entry which is preliminary data.</text>
</comment>
<dbReference type="EC" id="2.7.10.2" evidence="12"/>
<evidence type="ECO:0000256" key="5">
    <source>
        <dbReference type="ARBA" id="ARBA00022777"/>
    </source>
</evidence>
<keyword evidence="6 11" id="KW-0067">ATP-binding</keyword>
<sequence length="485" mass="55811">MMFVRNDSSVFRFCRSKCRRLFEKKRNPRKVAWTKASRRARGKELVNDTTQEMESRRNEPVKYERELWQKVIEAGKTVAELKTKRYANKIRKNQQPGKIEKSLDAQPWYFGRVRRAEAEKALQQAEGGSGVFLVRESESRHNELSLSVREVDSVKHYRIRSLDQGGVFIARRRPFPTLNELISHYQLDADGLCVALTTPCPKTDLPQTSTFTYDDQWEVDRRTVKLIRQIGAGQFGEVWEGRWNNNVAVAVKRLRSGAADPHPRLLQLYAVCTREQPILIVTELMSENLLHYLQGRGRPSPAEAQLRQQIRQLVDMAAQVASGMGYLESKNFIHRDLAARNILVSHANAVKIADFGLARLLLKEAEYEAHPGARFPIKWTAPEAANFNKFTTKSDVWSFGILLTEMVTFGRIPYPGMTNAEVLQQVEQGYRMQCPPNCPPPLYDIMLQCWRADPEKRPTFETLEWRLEELFSADGSEYKEAALSY</sequence>
<dbReference type="SMART" id="SM00252">
    <property type="entry name" value="SH2"/>
    <property type="match status" value="1"/>
</dbReference>
<keyword evidence="3 12" id="KW-0808">Transferase</keyword>
<evidence type="ECO:0000256" key="1">
    <source>
        <dbReference type="ARBA" id="ARBA00005647"/>
    </source>
</evidence>
<keyword evidence="2" id="KW-0728">SH3 domain</keyword>
<evidence type="ECO:0000313" key="16">
    <source>
        <dbReference type="Proteomes" id="UP001177023"/>
    </source>
</evidence>
<evidence type="ECO:0000259" key="14">
    <source>
        <dbReference type="PROSITE" id="PS50011"/>
    </source>
</evidence>
<dbReference type="Proteomes" id="UP001177023">
    <property type="component" value="Unassembled WGS sequence"/>
</dbReference>
<evidence type="ECO:0000256" key="12">
    <source>
        <dbReference type="RuleBase" id="RU362096"/>
    </source>
</evidence>
<dbReference type="SMART" id="SM00219">
    <property type="entry name" value="TyrKc"/>
    <property type="match status" value="1"/>
</dbReference>
<dbReference type="AlphaFoldDB" id="A0AA36CRQ7"/>
<dbReference type="InterPro" id="IPR001245">
    <property type="entry name" value="Ser-Thr/Tyr_kinase_cat_dom"/>
</dbReference>
<comment type="similarity">
    <text evidence="1">Belongs to the eukaryotic ribosomal protein eL24 family.</text>
</comment>
<name>A0AA36CRQ7_9BILA</name>
<evidence type="ECO:0000256" key="3">
    <source>
        <dbReference type="ARBA" id="ARBA00022679"/>
    </source>
</evidence>
<proteinExistence type="inferred from homology"/>
<feature type="domain" description="SH2" evidence="13">
    <location>
        <begin position="108"/>
        <end position="200"/>
    </location>
</feature>
<dbReference type="FunFam" id="1.10.510.10:FF:000318">
    <property type="entry name" value="Tyrosine-protein kinase"/>
    <property type="match status" value="1"/>
</dbReference>
<evidence type="ECO:0000256" key="10">
    <source>
        <dbReference type="PROSITE-ProRule" id="PRU00191"/>
    </source>
</evidence>
<dbReference type="CDD" id="cd00472">
    <property type="entry name" value="Ribosomal_L24e_L24"/>
    <property type="match status" value="1"/>
</dbReference>
<dbReference type="SUPFAM" id="SSF55550">
    <property type="entry name" value="SH2 domain"/>
    <property type="match status" value="1"/>
</dbReference>
<evidence type="ECO:0000313" key="15">
    <source>
        <dbReference type="EMBL" id="CAJ0574092.1"/>
    </source>
</evidence>
<dbReference type="InterPro" id="IPR011009">
    <property type="entry name" value="Kinase-like_dom_sf"/>
</dbReference>
<dbReference type="InterPro" id="IPR020635">
    <property type="entry name" value="Tyr_kinase_cat_dom"/>
</dbReference>
<feature type="domain" description="Protein kinase" evidence="14">
    <location>
        <begin position="224"/>
        <end position="471"/>
    </location>
</feature>
<feature type="binding site" evidence="11">
    <location>
        <position position="252"/>
    </location>
    <ligand>
        <name>ATP</name>
        <dbReference type="ChEBI" id="CHEBI:30616"/>
    </ligand>
</feature>
<evidence type="ECO:0000256" key="8">
    <source>
        <dbReference type="ARBA" id="ARBA00023137"/>
    </source>
</evidence>
<dbReference type="Pfam" id="PF07714">
    <property type="entry name" value="PK_Tyr_Ser-Thr"/>
    <property type="match status" value="1"/>
</dbReference>
<keyword evidence="8 12" id="KW-0829">Tyrosine-protein kinase</keyword>
<dbReference type="PROSITE" id="PS50011">
    <property type="entry name" value="PROTEIN_KINASE_DOM"/>
    <property type="match status" value="1"/>
</dbReference>
<dbReference type="Pfam" id="PF01246">
    <property type="entry name" value="Ribosomal_L24e"/>
    <property type="match status" value="1"/>
</dbReference>
<evidence type="ECO:0000256" key="4">
    <source>
        <dbReference type="ARBA" id="ARBA00022741"/>
    </source>
</evidence>
<accession>A0AA36CRQ7</accession>
<dbReference type="Gene3D" id="1.10.510.10">
    <property type="entry name" value="Transferase(Phosphotransferase) domain 1"/>
    <property type="match status" value="1"/>
</dbReference>
<evidence type="ECO:0000259" key="13">
    <source>
        <dbReference type="PROSITE" id="PS50001"/>
    </source>
</evidence>
<dbReference type="EMBL" id="CATQJA010002626">
    <property type="protein sequence ID" value="CAJ0574092.1"/>
    <property type="molecule type" value="Genomic_DNA"/>
</dbReference>
<gene>
    <name evidence="15" type="ORF">MSPICULIGERA_LOCUS12433</name>
</gene>
<comment type="similarity">
    <text evidence="12">Belongs to the protein kinase superfamily. Tyr protein kinase family.</text>
</comment>
<protein>
    <recommendedName>
        <fullName evidence="12">Tyrosine-protein kinase</fullName>
        <ecNumber evidence="12">2.7.10.2</ecNumber>
    </recommendedName>
</protein>
<dbReference type="PROSITE" id="PS50001">
    <property type="entry name" value="SH2"/>
    <property type="match status" value="1"/>
</dbReference>
<keyword evidence="5 12" id="KW-0418">Kinase</keyword>
<dbReference type="InterPro" id="IPR050198">
    <property type="entry name" value="Non-receptor_tyrosine_kinases"/>
</dbReference>
<dbReference type="SUPFAM" id="SSF57716">
    <property type="entry name" value="Glucocorticoid receptor-like (DNA-binding domain)"/>
    <property type="match status" value="1"/>
</dbReference>
<evidence type="ECO:0000256" key="2">
    <source>
        <dbReference type="ARBA" id="ARBA00022443"/>
    </source>
</evidence>
<keyword evidence="16" id="KW-1185">Reference proteome</keyword>
<dbReference type="InterPro" id="IPR000980">
    <property type="entry name" value="SH2"/>
</dbReference>
<dbReference type="GO" id="GO:0004715">
    <property type="term" value="F:non-membrane spanning protein tyrosine kinase activity"/>
    <property type="evidence" value="ECO:0007669"/>
    <property type="project" value="UniProtKB-EC"/>
</dbReference>
<keyword evidence="4 11" id="KW-0547">Nucleotide-binding</keyword>
<reference evidence="15" key="1">
    <citation type="submission" date="2023-06" db="EMBL/GenBank/DDBJ databases">
        <authorList>
            <person name="Delattre M."/>
        </authorList>
    </citation>
    <scope>NUCLEOTIDE SEQUENCE</scope>
    <source>
        <strain evidence="15">AF72</strain>
    </source>
</reference>
<feature type="non-terminal residue" evidence="15">
    <location>
        <position position="1"/>
    </location>
</feature>
<evidence type="ECO:0000256" key="7">
    <source>
        <dbReference type="ARBA" id="ARBA00022999"/>
    </source>
</evidence>
<dbReference type="FunFam" id="3.30.505.10:FF:000044">
    <property type="entry name" value="Tyrosine-protein kinase"/>
    <property type="match status" value="1"/>
</dbReference>
<dbReference type="InterPro" id="IPR038630">
    <property type="entry name" value="L24e/L24_sf"/>
</dbReference>
<comment type="catalytic activity">
    <reaction evidence="9 12">
        <text>L-tyrosyl-[protein] + ATP = O-phospho-L-tyrosyl-[protein] + ADP + H(+)</text>
        <dbReference type="Rhea" id="RHEA:10596"/>
        <dbReference type="Rhea" id="RHEA-COMP:10136"/>
        <dbReference type="Rhea" id="RHEA-COMP:20101"/>
        <dbReference type="ChEBI" id="CHEBI:15378"/>
        <dbReference type="ChEBI" id="CHEBI:30616"/>
        <dbReference type="ChEBI" id="CHEBI:46858"/>
        <dbReference type="ChEBI" id="CHEBI:61978"/>
        <dbReference type="ChEBI" id="CHEBI:456216"/>
        <dbReference type="EC" id="2.7.10.2"/>
    </reaction>
</comment>
<dbReference type="Gene3D" id="2.30.170.20">
    <property type="entry name" value="Ribosomal protein L24e"/>
    <property type="match status" value="1"/>
</dbReference>
<dbReference type="SUPFAM" id="SSF56112">
    <property type="entry name" value="Protein kinase-like (PK-like)"/>
    <property type="match status" value="1"/>
</dbReference>
<dbReference type="InterPro" id="IPR000719">
    <property type="entry name" value="Prot_kinase_dom"/>
</dbReference>
<dbReference type="PRINTS" id="PR00401">
    <property type="entry name" value="SH2DOMAIN"/>
</dbReference>
<dbReference type="InterPro" id="IPR000988">
    <property type="entry name" value="Ribosomal_eL24-rel_N"/>
</dbReference>
<evidence type="ECO:0000256" key="9">
    <source>
        <dbReference type="ARBA" id="ARBA00051245"/>
    </source>
</evidence>
<dbReference type="InterPro" id="IPR017441">
    <property type="entry name" value="Protein_kinase_ATP_BS"/>
</dbReference>
<dbReference type="GO" id="GO:0005524">
    <property type="term" value="F:ATP binding"/>
    <property type="evidence" value="ECO:0007669"/>
    <property type="project" value="UniProtKB-UniRule"/>
</dbReference>
<dbReference type="PRINTS" id="PR00109">
    <property type="entry name" value="TYRKINASE"/>
</dbReference>
<dbReference type="PROSITE" id="PS00109">
    <property type="entry name" value="PROTEIN_KINASE_TYR"/>
    <property type="match status" value="1"/>
</dbReference>
<evidence type="ECO:0000256" key="11">
    <source>
        <dbReference type="PROSITE-ProRule" id="PRU10141"/>
    </source>
</evidence>
<dbReference type="Pfam" id="PF00017">
    <property type="entry name" value="SH2"/>
    <property type="match status" value="1"/>
</dbReference>
<dbReference type="InterPro" id="IPR008266">
    <property type="entry name" value="Tyr_kinase_AS"/>
</dbReference>
<dbReference type="PROSITE" id="PS00107">
    <property type="entry name" value="PROTEIN_KINASE_ATP"/>
    <property type="match status" value="1"/>
</dbReference>
<organism evidence="15 16">
    <name type="scientific">Mesorhabditis spiculigera</name>
    <dbReference type="NCBI Taxonomy" id="96644"/>
    <lineage>
        <taxon>Eukaryota</taxon>
        <taxon>Metazoa</taxon>
        <taxon>Ecdysozoa</taxon>
        <taxon>Nematoda</taxon>
        <taxon>Chromadorea</taxon>
        <taxon>Rhabditida</taxon>
        <taxon>Rhabditina</taxon>
        <taxon>Rhabditomorpha</taxon>
        <taxon>Rhabditoidea</taxon>
        <taxon>Rhabditidae</taxon>
        <taxon>Mesorhabditinae</taxon>
        <taxon>Mesorhabditis</taxon>
    </lineage>
</organism>
<dbReference type="PANTHER" id="PTHR24418">
    <property type="entry name" value="TYROSINE-PROTEIN KINASE"/>
    <property type="match status" value="1"/>
</dbReference>
<dbReference type="Gene3D" id="3.30.505.10">
    <property type="entry name" value="SH2 domain"/>
    <property type="match status" value="1"/>
</dbReference>
<dbReference type="InterPro" id="IPR036860">
    <property type="entry name" value="SH2_dom_sf"/>
</dbReference>